<protein>
    <submittedName>
        <fullName evidence="2">GNAT family N-acetyltransferase</fullName>
    </submittedName>
</protein>
<dbReference type="InterPro" id="IPR016181">
    <property type="entry name" value="Acyl_CoA_acyltransferase"/>
</dbReference>
<organism evidence="2 3">
    <name type="scientific">Clostridium subterminale</name>
    <dbReference type="NCBI Taxonomy" id="1550"/>
    <lineage>
        <taxon>Bacteria</taxon>
        <taxon>Bacillati</taxon>
        <taxon>Bacillota</taxon>
        <taxon>Clostridia</taxon>
        <taxon>Eubacteriales</taxon>
        <taxon>Clostridiaceae</taxon>
        <taxon>Clostridium</taxon>
    </lineage>
</organism>
<dbReference type="Gene3D" id="3.40.630.30">
    <property type="match status" value="1"/>
</dbReference>
<keyword evidence="3" id="KW-1185">Reference proteome</keyword>
<evidence type="ECO:0000259" key="1">
    <source>
        <dbReference type="PROSITE" id="PS51186"/>
    </source>
</evidence>
<dbReference type="EMBL" id="BAAACI010000006">
    <property type="protein sequence ID" value="GAA0774775.1"/>
    <property type="molecule type" value="Genomic_DNA"/>
</dbReference>
<evidence type="ECO:0000313" key="2">
    <source>
        <dbReference type="EMBL" id="GAA0774775.1"/>
    </source>
</evidence>
<dbReference type="RefSeq" id="WP_343826789.1">
    <property type="nucleotide sequence ID" value="NZ_BAAACI010000006.1"/>
</dbReference>
<sequence length="161" mass="18666">MSFIVSTREVDNVIDIMKEVASWGRSIGLNVWKDEHLTREKLMVNVMEEDFCVGKVSGANACCMILQWRDTFFWPNSKENEAGYIHKLCVRREYAGMGLPCKMVKFAIEECKKRNVKYLRLDTGWTNKKLCNIYKSLGFEIVNKFLLDNGGAFALFEMKIE</sequence>
<name>A0ABN1KSD0_CLOSU</name>
<comment type="caution">
    <text evidence="2">The sequence shown here is derived from an EMBL/GenBank/DDBJ whole genome shotgun (WGS) entry which is preliminary data.</text>
</comment>
<dbReference type="InterPro" id="IPR000182">
    <property type="entry name" value="GNAT_dom"/>
</dbReference>
<gene>
    <name evidence="2" type="ORF">GCM10008908_25210</name>
</gene>
<dbReference type="SUPFAM" id="SSF55729">
    <property type="entry name" value="Acyl-CoA N-acyltransferases (Nat)"/>
    <property type="match status" value="1"/>
</dbReference>
<proteinExistence type="predicted"/>
<dbReference type="Pfam" id="PF00583">
    <property type="entry name" value="Acetyltransf_1"/>
    <property type="match status" value="1"/>
</dbReference>
<evidence type="ECO:0000313" key="3">
    <source>
        <dbReference type="Proteomes" id="UP001501047"/>
    </source>
</evidence>
<dbReference type="CDD" id="cd04301">
    <property type="entry name" value="NAT_SF"/>
    <property type="match status" value="1"/>
</dbReference>
<reference evidence="2 3" key="1">
    <citation type="journal article" date="2019" name="Int. J. Syst. Evol. Microbiol.">
        <title>The Global Catalogue of Microorganisms (GCM) 10K type strain sequencing project: providing services to taxonomists for standard genome sequencing and annotation.</title>
        <authorList>
            <consortium name="The Broad Institute Genomics Platform"/>
            <consortium name="The Broad Institute Genome Sequencing Center for Infectious Disease"/>
            <person name="Wu L."/>
            <person name="Ma J."/>
        </authorList>
    </citation>
    <scope>NUCLEOTIDE SEQUENCE [LARGE SCALE GENOMIC DNA]</scope>
    <source>
        <strain evidence="2 3">JCM 1417</strain>
    </source>
</reference>
<dbReference type="Proteomes" id="UP001501047">
    <property type="component" value="Unassembled WGS sequence"/>
</dbReference>
<feature type="domain" description="N-acetyltransferase" evidence="1">
    <location>
        <begin position="1"/>
        <end position="161"/>
    </location>
</feature>
<accession>A0ABN1KSD0</accession>
<dbReference type="PROSITE" id="PS51186">
    <property type="entry name" value="GNAT"/>
    <property type="match status" value="1"/>
</dbReference>